<reference evidence="2" key="1">
    <citation type="journal article" date="2023" name="Insect Mol. Biol.">
        <title>Genome sequencing provides insights into the evolution of gene families encoding plant cell wall-degrading enzymes in longhorned beetles.</title>
        <authorList>
            <person name="Shin N.R."/>
            <person name="Okamura Y."/>
            <person name="Kirsch R."/>
            <person name="Pauchet Y."/>
        </authorList>
    </citation>
    <scope>NUCLEOTIDE SEQUENCE</scope>
    <source>
        <strain evidence="2">RBIC_L_NR</strain>
    </source>
</reference>
<feature type="coiled-coil region" evidence="1">
    <location>
        <begin position="37"/>
        <end position="71"/>
    </location>
</feature>
<organism evidence="2 5">
    <name type="scientific">Rhamnusium bicolor</name>
    <dbReference type="NCBI Taxonomy" id="1586634"/>
    <lineage>
        <taxon>Eukaryota</taxon>
        <taxon>Metazoa</taxon>
        <taxon>Ecdysozoa</taxon>
        <taxon>Arthropoda</taxon>
        <taxon>Hexapoda</taxon>
        <taxon>Insecta</taxon>
        <taxon>Pterygota</taxon>
        <taxon>Neoptera</taxon>
        <taxon>Endopterygota</taxon>
        <taxon>Coleoptera</taxon>
        <taxon>Polyphaga</taxon>
        <taxon>Cucujiformia</taxon>
        <taxon>Chrysomeloidea</taxon>
        <taxon>Cerambycidae</taxon>
        <taxon>Lepturinae</taxon>
        <taxon>Rhagiini</taxon>
        <taxon>Rhamnusium</taxon>
    </lineage>
</organism>
<dbReference type="EMBL" id="JANEYF010000414">
    <property type="protein sequence ID" value="KAJ8970084.1"/>
    <property type="molecule type" value="Genomic_DNA"/>
</dbReference>
<evidence type="ECO:0000313" key="3">
    <source>
        <dbReference type="EMBL" id="KAJ8970084.1"/>
    </source>
</evidence>
<evidence type="ECO:0000256" key="1">
    <source>
        <dbReference type="SAM" id="Coils"/>
    </source>
</evidence>
<dbReference type="InterPro" id="IPR004244">
    <property type="entry name" value="Transposase_22"/>
</dbReference>
<accession>A0AAV8ZL04</accession>
<evidence type="ECO:0000313" key="5">
    <source>
        <dbReference type="Proteomes" id="UP001162156"/>
    </source>
</evidence>
<comment type="caution">
    <text evidence="2">The sequence shown here is derived from an EMBL/GenBank/DDBJ whole genome shotgun (WGS) entry which is preliminary data.</text>
</comment>
<evidence type="ECO:0000313" key="4">
    <source>
        <dbReference type="EMBL" id="KAJ8971320.1"/>
    </source>
</evidence>
<dbReference type="Proteomes" id="UP001162156">
    <property type="component" value="Unassembled WGS sequence"/>
</dbReference>
<dbReference type="EMBL" id="JANEYF010000230">
    <property type="protein sequence ID" value="KAJ8971320.1"/>
    <property type="molecule type" value="Genomic_DNA"/>
</dbReference>
<protein>
    <submittedName>
        <fullName evidence="2">Uncharacterized protein</fullName>
    </submittedName>
</protein>
<evidence type="ECO:0000313" key="2">
    <source>
        <dbReference type="EMBL" id="KAJ8965940.1"/>
    </source>
</evidence>
<dbReference type="EMBL" id="JANEYF010001120">
    <property type="protein sequence ID" value="KAJ8965940.1"/>
    <property type="molecule type" value="Genomic_DNA"/>
</dbReference>
<gene>
    <name evidence="4" type="ORF">NQ314_000762</name>
    <name evidence="3" type="ORF">NQ314_001408</name>
    <name evidence="2" type="ORF">NQ314_003831</name>
</gene>
<proteinExistence type="predicted"/>
<keyword evidence="5" id="KW-1185">Reference proteome</keyword>
<keyword evidence="1" id="KW-0175">Coiled coil</keyword>
<dbReference type="PANTHER" id="PTHR11505">
    <property type="entry name" value="L1 TRANSPOSABLE ELEMENT-RELATED"/>
    <property type="match status" value="1"/>
</dbReference>
<dbReference type="Gene3D" id="3.30.70.1820">
    <property type="entry name" value="L1 transposable element, RRM domain"/>
    <property type="match status" value="1"/>
</dbReference>
<name>A0AAV8ZL04_9CUCU</name>
<sequence length="214" mass="24861">MGFTERQKSELKSVINEFFSDKNFMETFAVKIADIVSQKMMVHIEKLETKINTLEKQMSNIQGENEKLHLKVDNLEQFSKRNQLRVFGVPESNNGNLKEILQGIFENKMEVNGSQLEYCYRLGPYNKEAKYPRPILATFIDAQQRNLIFNNKKKLKGSKIAITEELTKTRYDLLISTKDKIGKENVWTSGGNIYTSIIGKKFRIRNIEDLNQIN</sequence>
<dbReference type="AlphaFoldDB" id="A0AAV8ZL04"/>